<dbReference type="Proteomes" id="UP000186513">
    <property type="component" value="Unassembled WGS sequence"/>
</dbReference>
<dbReference type="InterPro" id="IPR038063">
    <property type="entry name" value="Transpep_catalytic_dom"/>
</dbReference>
<feature type="active site" description="Proton donor/acceptor" evidence="7">
    <location>
        <position position="249"/>
    </location>
</feature>
<proteinExistence type="inferred from homology"/>
<comment type="similarity">
    <text evidence="2">Belongs to the YkuD family.</text>
</comment>
<dbReference type="STRING" id="1121279.SAMN02745887_03422"/>
<dbReference type="CDD" id="cd16913">
    <property type="entry name" value="YkuD_like"/>
    <property type="match status" value="1"/>
</dbReference>
<organism evidence="10 11">
    <name type="scientific">Chitinimonas taiwanensis DSM 18899</name>
    <dbReference type="NCBI Taxonomy" id="1121279"/>
    <lineage>
        <taxon>Bacteria</taxon>
        <taxon>Pseudomonadati</taxon>
        <taxon>Pseudomonadota</taxon>
        <taxon>Betaproteobacteria</taxon>
        <taxon>Neisseriales</taxon>
        <taxon>Chitinibacteraceae</taxon>
        <taxon>Chitinimonas</taxon>
    </lineage>
</organism>
<evidence type="ECO:0000256" key="2">
    <source>
        <dbReference type="ARBA" id="ARBA00005992"/>
    </source>
</evidence>
<protein>
    <submittedName>
        <fullName evidence="10">Murein L,D-transpeptidase YafK</fullName>
    </submittedName>
</protein>
<dbReference type="Gene3D" id="2.40.440.10">
    <property type="entry name" value="L,D-transpeptidase catalytic domain-like"/>
    <property type="match status" value="1"/>
</dbReference>
<gene>
    <name evidence="10" type="ORF">SAMN02745887_03422</name>
</gene>
<dbReference type="GO" id="GO:0071555">
    <property type="term" value="P:cell wall organization"/>
    <property type="evidence" value="ECO:0007669"/>
    <property type="project" value="UniProtKB-UniRule"/>
</dbReference>
<keyword evidence="6 7" id="KW-0961">Cell wall biogenesis/degradation</keyword>
<dbReference type="GO" id="GO:0016740">
    <property type="term" value="F:transferase activity"/>
    <property type="evidence" value="ECO:0007669"/>
    <property type="project" value="UniProtKB-KW"/>
</dbReference>
<sequence length="418" mass="46696">MSRSWLKIAVCLTAGLYLAPAANSMQWPQGKLLAPALVQSALLSDKAHPEEVIVAAVTAIREDRLADADKLVDTLLSHRPNYRLAHLLKGDLLMARAQPLAGIGSSPFVDDKLNDLREEANARLQRHSAPPPTDAIPANLLQLDPSQRYAVVVDAGSSRLFLYRNDAGVPRYVLDFYMTIGKLGFDKSREGDQRTPLGVYFITGHMPREQLDKTYGRLAELYGVGAWPLSYPNDWDRQQGRTGSGIWLHGVPYDTYSRAPKASNGCVALSNPDMAALGEYLLPGTPVVITPSIEWLSQAKWQARRSAAQAELEAWRRDWESLDTRNYLGHYASDFRSGKTELAEWKAQKVAVNAGKQWAKIRLGELSLFSYPSSEGDLLMANFLQDYRSSNLSNQSKKRLYFKREARDWRIVYEGALG</sequence>
<comment type="pathway">
    <text evidence="1 7">Cell wall biogenesis; peptidoglycan biosynthesis.</text>
</comment>
<dbReference type="GO" id="GO:0009252">
    <property type="term" value="P:peptidoglycan biosynthetic process"/>
    <property type="evidence" value="ECO:0007669"/>
    <property type="project" value="UniProtKB-UniPathway"/>
</dbReference>
<dbReference type="UniPathway" id="UPA00219"/>
<dbReference type="PANTHER" id="PTHR36699:SF1">
    <property type="entry name" value="L,D-TRANSPEPTIDASE YAFK-RELATED"/>
    <property type="match status" value="1"/>
</dbReference>
<evidence type="ECO:0000256" key="7">
    <source>
        <dbReference type="PROSITE-ProRule" id="PRU01373"/>
    </source>
</evidence>
<dbReference type="OrthoDB" id="9809748at2"/>
<dbReference type="AlphaFoldDB" id="A0A1K2HR05"/>
<keyword evidence="4 7" id="KW-0133">Cell shape</keyword>
<dbReference type="InterPro" id="IPR005490">
    <property type="entry name" value="LD_TPept_cat_dom"/>
</dbReference>
<dbReference type="EMBL" id="FPKR01000015">
    <property type="protein sequence ID" value="SFZ79182.1"/>
    <property type="molecule type" value="Genomic_DNA"/>
</dbReference>
<evidence type="ECO:0000313" key="11">
    <source>
        <dbReference type="Proteomes" id="UP000186513"/>
    </source>
</evidence>
<keyword evidence="3" id="KW-0808">Transferase</keyword>
<keyword evidence="8" id="KW-0732">Signal</keyword>
<dbReference type="RefSeq" id="WP_072429901.1">
    <property type="nucleotide sequence ID" value="NZ_FPKR01000015.1"/>
</dbReference>
<dbReference type="GO" id="GO:0008360">
    <property type="term" value="P:regulation of cell shape"/>
    <property type="evidence" value="ECO:0007669"/>
    <property type="project" value="UniProtKB-UniRule"/>
</dbReference>
<dbReference type="PROSITE" id="PS52029">
    <property type="entry name" value="LD_TPASE"/>
    <property type="match status" value="1"/>
</dbReference>
<feature type="signal peptide" evidence="8">
    <location>
        <begin position="1"/>
        <end position="21"/>
    </location>
</feature>
<dbReference type="SUPFAM" id="SSF141523">
    <property type="entry name" value="L,D-transpeptidase catalytic domain-like"/>
    <property type="match status" value="1"/>
</dbReference>
<keyword evidence="5 7" id="KW-0573">Peptidoglycan synthesis</keyword>
<evidence type="ECO:0000313" key="10">
    <source>
        <dbReference type="EMBL" id="SFZ79182.1"/>
    </source>
</evidence>
<keyword evidence="11" id="KW-1185">Reference proteome</keyword>
<dbReference type="Pfam" id="PF03734">
    <property type="entry name" value="YkuD"/>
    <property type="match status" value="1"/>
</dbReference>
<dbReference type="Pfam" id="PF24125">
    <property type="entry name" value="Cds6_C"/>
    <property type="match status" value="1"/>
</dbReference>
<feature type="active site" description="Nucleophile" evidence="7">
    <location>
        <position position="266"/>
    </location>
</feature>
<dbReference type="PANTHER" id="PTHR36699">
    <property type="entry name" value="LD-TRANSPEPTIDASE"/>
    <property type="match status" value="1"/>
</dbReference>
<feature type="chain" id="PRO_5012611372" evidence="8">
    <location>
        <begin position="22"/>
        <end position="418"/>
    </location>
</feature>
<dbReference type="InterPro" id="IPR056203">
    <property type="entry name" value="Cds6_C"/>
</dbReference>
<evidence type="ECO:0000256" key="1">
    <source>
        <dbReference type="ARBA" id="ARBA00004752"/>
    </source>
</evidence>
<dbReference type="GO" id="GO:0004180">
    <property type="term" value="F:carboxypeptidase activity"/>
    <property type="evidence" value="ECO:0007669"/>
    <property type="project" value="UniProtKB-ARBA"/>
</dbReference>
<name>A0A1K2HR05_9NEIS</name>
<evidence type="ECO:0000256" key="3">
    <source>
        <dbReference type="ARBA" id="ARBA00022679"/>
    </source>
</evidence>
<evidence type="ECO:0000256" key="5">
    <source>
        <dbReference type="ARBA" id="ARBA00022984"/>
    </source>
</evidence>
<reference evidence="10 11" key="1">
    <citation type="submission" date="2016-11" db="EMBL/GenBank/DDBJ databases">
        <authorList>
            <person name="Jaros S."/>
            <person name="Januszkiewicz K."/>
            <person name="Wedrychowicz H."/>
        </authorList>
    </citation>
    <scope>NUCLEOTIDE SEQUENCE [LARGE SCALE GENOMIC DNA]</scope>
    <source>
        <strain evidence="10 11">DSM 18899</strain>
    </source>
</reference>
<evidence type="ECO:0000256" key="4">
    <source>
        <dbReference type="ARBA" id="ARBA00022960"/>
    </source>
</evidence>
<feature type="domain" description="L,D-TPase catalytic" evidence="9">
    <location>
        <begin position="149"/>
        <end position="290"/>
    </location>
</feature>
<evidence type="ECO:0000259" key="9">
    <source>
        <dbReference type="PROSITE" id="PS52029"/>
    </source>
</evidence>
<evidence type="ECO:0000256" key="8">
    <source>
        <dbReference type="SAM" id="SignalP"/>
    </source>
</evidence>
<accession>A0A1K2HR05</accession>
<evidence type="ECO:0000256" key="6">
    <source>
        <dbReference type="ARBA" id="ARBA00023316"/>
    </source>
</evidence>